<organism evidence="3 4">
    <name type="scientific">Litoribrevibacter euphylliae</name>
    <dbReference type="NCBI Taxonomy" id="1834034"/>
    <lineage>
        <taxon>Bacteria</taxon>
        <taxon>Pseudomonadati</taxon>
        <taxon>Pseudomonadota</taxon>
        <taxon>Gammaproteobacteria</taxon>
        <taxon>Oceanospirillales</taxon>
        <taxon>Oceanospirillaceae</taxon>
        <taxon>Litoribrevibacter</taxon>
    </lineage>
</organism>
<gene>
    <name evidence="3" type="ORF">ACFOEK_01745</name>
</gene>
<dbReference type="Proteomes" id="UP001595476">
    <property type="component" value="Unassembled WGS sequence"/>
</dbReference>
<dbReference type="RefSeq" id="WP_386715235.1">
    <property type="nucleotide sequence ID" value="NZ_JBHRSZ010000001.1"/>
</dbReference>
<evidence type="ECO:0000259" key="1">
    <source>
        <dbReference type="Pfam" id="PF07726"/>
    </source>
</evidence>
<dbReference type="Pfam" id="PF17863">
    <property type="entry name" value="AAA_lid_2"/>
    <property type="match status" value="1"/>
</dbReference>
<dbReference type="EMBL" id="JBHRSZ010000001">
    <property type="protein sequence ID" value="MFC3149743.1"/>
    <property type="molecule type" value="Genomic_DNA"/>
</dbReference>
<evidence type="ECO:0000313" key="3">
    <source>
        <dbReference type="EMBL" id="MFC3149743.1"/>
    </source>
</evidence>
<dbReference type="InterPro" id="IPR041628">
    <property type="entry name" value="ChlI/MoxR_AAA_lid"/>
</dbReference>
<dbReference type="Gene3D" id="1.10.8.80">
    <property type="entry name" value="Magnesium chelatase subunit I, C-Terminal domain"/>
    <property type="match status" value="1"/>
</dbReference>
<dbReference type="PIRSF" id="PIRSF002849">
    <property type="entry name" value="AAA_ATPase_chaperone_MoxR_prd"/>
    <property type="match status" value="1"/>
</dbReference>
<evidence type="ECO:0000313" key="4">
    <source>
        <dbReference type="Proteomes" id="UP001595476"/>
    </source>
</evidence>
<protein>
    <submittedName>
        <fullName evidence="3">AAA family ATPase</fullName>
    </submittedName>
</protein>
<dbReference type="Pfam" id="PF07726">
    <property type="entry name" value="AAA_3"/>
    <property type="match status" value="1"/>
</dbReference>
<evidence type="ECO:0000259" key="2">
    <source>
        <dbReference type="Pfam" id="PF17863"/>
    </source>
</evidence>
<name>A0ABV7HAL2_9GAMM</name>
<dbReference type="InterPro" id="IPR050764">
    <property type="entry name" value="CbbQ/NirQ/NorQ/GpvN"/>
</dbReference>
<dbReference type="CDD" id="cd00009">
    <property type="entry name" value="AAA"/>
    <property type="match status" value="1"/>
</dbReference>
<proteinExistence type="predicted"/>
<comment type="caution">
    <text evidence="3">The sequence shown here is derived from an EMBL/GenBank/DDBJ whole genome shotgun (WGS) entry which is preliminary data.</text>
</comment>
<reference evidence="4" key="1">
    <citation type="journal article" date="2019" name="Int. J. Syst. Evol. Microbiol.">
        <title>The Global Catalogue of Microorganisms (GCM) 10K type strain sequencing project: providing services to taxonomists for standard genome sequencing and annotation.</title>
        <authorList>
            <consortium name="The Broad Institute Genomics Platform"/>
            <consortium name="The Broad Institute Genome Sequencing Center for Infectious Disease"/>
            <person name="Wu L."/>
            <person name="Ma J."/>
        </authorList>
    </citation>
    <scope>NUCLEOTIDE SEQUENCE [LARGE SCALE GENOMIC DNA]</scope>
    <source>
        <strain evidence="4">KCTC 52438</strain>
    </source>
</reference>
<keyword evidence="4" id="KW-1185">Reference proteome</keyword>
<dbReference type="PANTHER" id="PTHR42759:SF5">
    <property type="entry name" value="METHANOL DEHYDROGENASE REGULATOR"/>
    <property type="match status" value="1"/>
</dbReference>
<dbReference type="PANTHER" id="PTHR42759">
    <property type="entry name" value="MOXR FAMILY PROTEIN"/>
    <property type="match status" value="1"/>
</dbReference>
<dbReference type="SUPFAM" id="SSF52540">
    <property type="entry name" value="P-loop containing nucleoside triphosphate hydrolases"/>
    <property type="match status" value="1"/>
</dbReference>
<dbReference type="Gene3D" id="3.40.50.300">
    <property type="entry name" value="P-loop containing nucleotide triphosphate hydrolases"/>
    <property type="match status" value="1"/>
</dbReference>
<accession>A0ABV7HAL2</accession>
<feature type="domain" description="ChlI/MoxR AAA lid" evidence="2">
    <location>
        <begin position="235"/>
        <end position="288"/>
    </location>
</feature>
<dbReference type="InterPro" id="IPR027417">
    <property type="entry name" value="P-loop_NTPase"/>
</dbReference>
<sequence length="307" mass="33549">MEVQNLVSKIDLVLNQVNQVILGKELQLKLALSCLIAKGHLLIEDLPGMGKTTLSHALANALGLSYNRVQFTSDLLPSDVLGITIFNKDQNTFEFHKGPIFSQVVLADEINRASPKTQSALLEAMEEYQVSVEGTSYALPDPFFVIATQNPMDQAGTYPLPESQLDRFLMRVTLGYPPAEAERELLKGINRRTMVKNLDSVITSDEFSQLQSLVSQVKVSEALLDYIQRLVTFSRDSSETAVGLSPRGALSLLRSSQAWALVEGRNYVIPDDVQAVLSAVVDHRVAVSSVSSQASASSLMKDQVAAI</sequence>
<feature type="domain" description="ATPase AAA-3" evidence="1">
    <location>
        <begin position="40"/>
        <end position="170"/>
    </location>
</feature>
<dbReference type="InterPro" id="IPR011703">
    <property type="entry name" value="ATPase_AAA-3"/>
</dbReference>